<feature type="region of interest" description="Disordered" evidence="1">
    <location>
        <begin position="112"/>
        <end position="133"/>
    </location>
</feature>
<evidence type="ECO:0000256" key="1">
    <source>
        <dbReference type="SAM" id="MobiDB-lite"/>
    </source>
</evidence>
<dbReference type="EMBL" id="JAINDJ010000005">
    <property type="protein sequence ID" value="KAG9445651.1"/>
    <property type="molecule type" value="Genomic_DNA"/>
</dbReference>
<dbReference type="InterPro" id="IPR008480">
    <property type="entry name" value="DUF761_pln"/>
</dbReference>
<evidence type="ECO:0000313" key="3">
    <source>
        <dbReference type="Proteomes" id="UP000825729"/>
    </source>
</evidence>
<proteinExistence type="predicted"/>
<sequence>MSFLNLGKKLSPAGKAWKGLASSLQTNLRKLISNSKPIKRTKKRFDIILARSTKSLQPKRRKKKRGGRTGKLSMVIGGTHSAYGVFNRGFEPVYVDQLFASSSTNVTLSIKGEEARKDQGGSGSSSSKPAMPWEVDERAEKFITKFRREMSLQRKRSLDDFQERLARSA</sequence>
<evidence type="ECO:0000313" key="2">
    <source>
        <dbReference type="EMBL" id="KAG9445651.1"/>
    </source>
</evidence>
<gene>
    <name evidence="2" type="ORF">H6P81_011779</name>
</gene>
<dbReference type="Pfam" id="PF05553">
    <property type="entry name" value="DUF761"/>
    <property type="match status" value="1"/>
</dbReference>
<dbReference type="AlphaFoldDB" id="A0AAV7ED19"/>
<protein>
    <submittedName>
        <fullName evidence="2">Uncharacterized protein</fullName>
    </submittedName>
</protein>
<organism evidence="2 3">
    <name type="scientific">Aristolochia fimbriata</name>
    <name type="common">White veined hardy Dutchman's pipe vine</name>
    <dbReference type="NCBI Taxonomy" id="158543"/>
    <lineage>
        <taxon>Eukaryota</taxon>
        <taxon>Viridiplantae</taxon>
        <taxon>Streptophyta</taxon>
        <taxon>Embryophyta</taxon>
        <taxon>Tracheophyta</taxon>
        <taxon>Spermatophyta</taxon>
        <taxon>Magnoliopsida</taxon>
        <taxon>Magnoliidae</taxon>
        <taxon>Piperales</taxon>
        <taxon>Aristolochiaceae</taxon>
        <taxon>Aristolochia</taxon>
    </lineage>
</organism>
<keyword evidence="3" id="KW-1185">Reference proteome</keyword>
<name>A0AAV7ED19_ARIFI</name>
<accession>A0AAV7ED19</accession>
<comment type="caution">
    <text evidence="2">The sequence shown here is derived from an EMBL/GenBank/DDBJ whole genome shotgun (WGS) entry which is preliminary data.</text>
</comment>
<reference evidence="2 3" key="1">
    <citation type="submission" date="2021-07" db="EMBL/GenBank/DDBJ databases">
        <title>The Aristolochia fimbriata genome: insights into angiosperm evolution, floral development and chemical biosynthesis.</title>
        <authorList>
            <person name="Jiao Y."/>
        </authorList>
    </citation>
    <scope>NUCLEOTIDE SEQUENCE [LARGE SCALE GENOMIC DNA]</scope>
    <source>
        <strain evidence="2">IBCAS-2021</strain>
        <tissue evidence="2">Leaf</tissue>
    </source>
</reference>
<dbReference type="Proteomes" id="UP000825729">
    <property type="component" value="Unassembled WGS sequence"/>
</dbReference>